<keyword evidence="2" id="KW-0472">Membrane</keyword>
<proteinExistence type="predicted"/>
<gene>
    <name evidence="3" type="ORF">H8S76_20775</name>
</gene>
<feature type="transmembrane region" description="Helical" evidence="2">
    <location>
        <begin position="22"/>
        <end position="45"/>
    </location>
</feature>
<organism evidence="3 4">
    <name type="scientific">Blautia celeris</name>
    <dbReference type="NCBI Taxonomy" id="2763026"/>
    <lineage>
        <taxon>Bacteria</taxon>
        <taxon>Bacillati</taxon>
        <taxon>Bacillota</taxon>
        <taxon>Clostridia</taxon>
        <taxon>Lachnospirales</taxon>
        <taxon>Lachnospiraceae</taxon>
        <taxon>Blautia</taxon>
    </lineage>
</organism>
<dbReference type="Proteomes" id="UP000654573">
    <property type="component" value="Unassembled WGS sequence"/>
</dbReference>
<reference evidence="3 4" key="1">
    <citation type="submission" date="2020-08" db="EMBL/GenBank/DDBJ databases">
        <title>Genome public.</title>
        <authorList>
            <person name="Liu C."/>
            <person name="Sun Q."/>
        </authorList>
    </citation>
    <scope>NUCLEOTIDE SEQUENCE [LARGE SCALE GENOMIC DNA]</scope>
    <source>
        <strain evidence="3 4">NSJ-34</strain>
    </source>
</reference>
<feature type="compositionally biased region" description="Low complexity" evidence="1">
    <location>
        <begin position="327"/>
        <end position="351"/>
    </location>
</feature>
<feature type="compositionally biased region" description="Basic and acidic residues" evidence="1">
    <location>
        <begin position="269"/>
        <end position="294"/>
    </location>
</feature>
<feature type="compositionally biased region" description="Polar residues" evidence="1">
    <location>
        <begin position="295"/>
        <end position="316"/>
    </location>
</feature>
<name>A0ABR7FJT1_9FIRM</name>
<evidence type="ECO:0008006" key="5">
    <source>
        <dbReference type="Google" id="ProtNLM"/>
    </source>
</evidence>
<evidence type="ECO:0000313" key="3">
    <source>
        <dbReference type="EMBL" id="MBC5674686.1"/>
    </source>
</evidence>
<keyword evidence="2" id="KW-0812">Transmembrane</keyword>
<sequence>MEQQNHNQLPPLQKGTNKKQRLMTLLLVFLLLLALFSSVLVGFLIGRNTDPYRGQIIDTIFIGPDRNRTVHVSGQVVYSDGTPYADGTVELRSEPIITTTDYKGRFFYESAPSGAHTLSVLDEDGKAIAKCEFTISRSLENQAVNIKKQADGQYAVELSVDVRFIELAVELDKDSGSLKLIPEKTAVLEDDGTLTTGEKKLNVKDGPVVLPSGTVILSDMTVVVPENLILPDNSVTQIPNEGYVSDSREKVSAEGEVILPDGTVINPDGIKKPDGSIVKPEEAYQVKTEEKKSGTDINETPKPSENPSETPEQQETPGDGQEDTADSGPTGNTPGNSGSTDTNNGSGSSDTPSQNPGGENTDTPSNKPQPEDSGGLRAEGQNAAGWMSWESQSSIDLFYDRTGGSEEKIQPGSKGYYLFRLSNTRLKDLRLTISLTEGSVHIPLKFTLTPLDKKNRKLTDRSVKGTVVNGALILEGTVTAGSETTYQLDWEWPFDGNDEMDTAAGRDGGKYILNIQILAEESV</sequence>
<dbReference type="EMBL" id="JACOOU010000011">
    <property type="protein sequence ID" value="MBC5674686.1"/>
    <property type="molecule type" value="Genomic_DNA"/>
</dbReference>
<evidence type="ECO:0000256" key="2">
    <source>
        <dbReference type="SAM" id="Phobius"/>
    </source>
</evidence>
<evidence type="ECO:0000313" key="4">
    <source>
        <dbReference type="Proteomes" id="UP000654573"/>
    </source>
</evidence>
<comment type="caution">
    <text evidence="3">The sequence shown here is derived from an EMBL/GenBank/DDBJ whole genome shotgun (WGS) entry which is preliminary data.</text>
</comment>
<feature type="region of interest" description="Disordered" evidence="1">
    <location>
        <begin position="259"/>
        <end position="381"/>
    </location>
</feature>
<protein>
    <recommendedName>
        <fullName evidence="5">Carboxypeptidase regulatory-like domain-containing protein</fullName>
    </recommendedName>
</protein>
<accession>A0ABR7FJT1</accession>
<evidence type="ECO:0000256" key="1">
    <source>
        <dbReference type="SAM" id="MobiDB-lite"/>
    </source>
</evidence>
<dbReference type="InterPro" id="IPR008969">
    <property type="entry name" value="CarboxyPept-like_regulatory"/>
</dbReference>
<keyword evidence="4" id="KW-1185">Reference proteome</keyword>
<dbReference type="SUPFAM" id="SSF49464">
    <property type="entry name" value="Carboxypeptidase regulatory domain-like"/>
    <property type="match status" value="1"/>
</dbReference>
<keyword evidence="2" id="KW-1133">Transmembrane helix</keyword>
<feature type="compositionally biased region" description="Polar residues" evidence="1">
    <location>
        <begin position="352"/>
        <end position="368"/>
    </location>
</feature>
<dbReference type="RefSeq" id="WP_156120855.1">
    <property type="nucleotide sequence ID" value="NZ_JACOOU010000011.1"/>
</dbReference>